<comment type="caution">
    <text evidence="1">The sequence shown here is derived from an EMBL/GenBank/DDBJ whole genome shotgun (WGS) entry which is preliminary data.</text>
</comment>
<proteinExistence type="predicted"/>
<evidence type="ECO:0000313" key="1">
    <source>
        <dbReference type="EMBL" id="KAH0897619.1"/>
    </source>
</evidence>
<dbReference type="EMBL" id="JAGKQM010000012">
    <property type="protein sequence ID" value="KAH0897619.1"/>
    <property type="molecule type" value="Genomic_DNA"/>
</dbReference>
<dbReference type="Proteomes" id="UP000824890">
    <property type="component" value="Unassembled WGS sequence"/>
</dbReference>
<name>A0ABQ8AYL7_BRANA</name>
<reference evidence="1 2" key="1">
    <citation type="submission" date="2021-05" db="EMBL/GenBank/DDBJ databases">
        <title>Genome Assembly of Synthetic Allotetraploid Brassica napus Reveals Homoeologous Exchanges between Subgenomes.</title>
        <authorList>
            <person name="Davis J.T."/>
        </authorList>
    </citation>
    <scope>NUCLEOTIDE SEQUENCE [LARGE SCALE GENOMIC DNA]</scope>
    <source>
        <strain evidence="2">cv. Da-Ae</strain>
        <tissue evidence="1">Seedling</tissue>
    </source>
</reference>
<sequence length="87" mass="9889">MVVFTTLDKGCCGIGRNRAHISLVFPMRHLVLTKFEISYEIYLNIAHMFDEIIANPASYGFTTLDKGCCEIGRSRAHISLVFPMRHL</sequence>
<evidence type="ECO:0000313" key="2">
    <source>
        <dbReference type="Proteomes" id="UP000824890"/>
    </source>
</evidence>
<gene>
    <name evidence="1" type="ORF">HID58_047187</name>
</gene>
<feature type="non-terminal residue" evidence="1">
    <location>
        <position position="87"/>
    </location>
</feature>
<protein>
    <submittedName>
        <fullName evidence="1">Uncharacterized protein</fullName>
    </submittedName>
</protein>
<accession>A0ABQ8AYL7</accession>
<organism evidence="1 2">
    <name type="scientific">Brassica napus</name>
    <name type="common">Rape</name>
    <dbReference type="NCBI Taxonomy" id="3708"/>
    <lineage>
        <taxon>Eukaryota</taxon>
        <taxon>Viridiplantae</taxon>
        <taxon>Streptophyta</taxon>
        <taxon>Embryophyta</taxon>
        <taxon>Tracheophyta</taxon>
        <taxon>Spermatophyta</taxon>
        <taxon>Magnoliopsida</taxon>
        <taxon>eudicotyledons</taxon>
        <taxon>Gunneridae</taxon>
        <taxon>Pentapetalae</taxon>
        <taxon>rosids</taxon>
        <taxon>malvids</taxon>
        <taxon>Brassicales</taxon>
        <taxon>Brassicaceae</taxon>
        <taxon>Brassiceae</taxon>
        <taxon>Brassica</taxon>
    </lineage>
</organism>
<keyword evidence="2" id="KW-1185">Reference proteome</keyword>